<keyword evidence="4" id="KW-1185">Reference proteome</keyword>
<dbReference type="InterPro" id="IPR036291">
    <property type="entry name" value="NAD(P)-bd_dom_sf"/>
</dbReference>
<dbReference type="AlphaFoldDB" id="A0AAE8SW22"/>
<name>A0AAE8SW22_9PEZI</name>
<dbReference type="InterPro" id="IPR002347">
    <property type="entry name" value="SDR_fam"/>
</dbReference>
<dbReference type="GO" id="GO:0048038">
    <property type="term" value="F:quinone binding"/>
    <property type="evidence" value="ECO:0007669"/>
    <property type="project" value="TreeGrafter"/>
</dbReference>
<evidence type="ECO:0000256" key="2">
    <source>
        <dbReference type="ARBA" id="ARBA00022857"/>
    </source>
</evidence>
<dbReference type="PROSITE" id="PS00061">
    <property type="entry name" value="ADH_SHORT"/>
    <property type="match status" value="1"/>
</dbReference>
<evidence type="ECO:0000313" key="3">
    <source>
        <dbReference type="EMBL" id="SPO03346.1"/>
    </source>
</evidence>
<dbReference type="GO" id="GO:0016616">
    <property type="term" value="F:oxidoreductase activity, acting on the CH-OH group of donors, NAD or NADP as acceptor"/>
    <property type="evidence" value="ECO:0007669"/>
    <property type="project" value="TreeGrafter"/>
</dbReference>
<evidence type="ECO:0000256" key="1">
    <source>
        <dbReference type="ARBA" id="ARBA00006484"/>
    </source>
</evidence>
<dbReference type="Pfam" id="PF13561">
    <property type="entry name" value="adh_short_C2"/>
    <property type="match status" value="1"/>
</dbReference>
<gene>
    <name evidence="3" type="ORF">DNG_06028</name>
</gene>
<dbReference type="InterPro" id="IPR020904">
    <property type="entry name" value="Sc_DH/Rdtase_CS"/>
</dbReference>
<proteinExistence type="inferred from homology"/>
<protein>
    <submittedName>
        <fullName evidence="3">Related to 3-oxoacyl-[acyl-carrier-protein] reductase</fullName>
    </submittedName>
</protein>
<evidence type="ECO:0000313" key="4">
    <source>
        <dbReference type="Proteomes" id="UP001187682"/>
    </source>
</evidence>
<dbReference type="Proteomes" id="UP001187682">
    <property type="component" value="Unassembled WGS sequence"/>
</dbReference>
<dbReference type="Gene3D" id="3.40.50.720">
    <property type="entry name" value="NAD(P)-binding Rossmann-like Domain"/>
    <property type="match status" value="1"/>
</dbReference>
<dbReference type="PANTHER" id="PTHR42760">
    <property type="entry name" value="SHORT-CHAIN DEHYDROGENASES/REDUCTASES FAMILY MEMBER"/>
    <property type="match status" value="1"/>
</dbReference>
<sequence length="146" mass="15156">MQETFAVNVFGPLLMMQAAVPYMPRNSRVINIGSVASRLGPRGTALYGASKAAMDALTFSMAYELGRGHGGITINTVAPGPVDTDGVPPQVAAVVHSALVPMTRVEERVGTVEDVANAVLLLCSERSQWISGQCISVSGGITGGQL</sequence>
<keyword evidence="2" id="KW-0521">NADP</keyword>
<reference evidence="3" key="1">
    <citation type="submission" date="2018-03" db="EMBL/GenBank/DDBJ databases">
        <authorList>
            <person name="Guldener U."/>
        </authorList>
    </citation>
    <scope>NUCLEOTIDE SEQUENCE</scope>
</reference>
<dbReference type="GO" id="GO:0006633">
    <property type="term" value="P:fatty acid biosynthetic process"/>
    <property type="evidence" value="ECO:0007669"/>
    <property type="project" value="TreeGrafter"/>
</dbReference>
<organism evidence="3 4">
    <name type="scientific">Cephalotrichum gorgonifer</name>
    <dbReference type="NCBI Taxonomy" id="2041049"/>
    <lineage>
        <taxon>Eukaryota</taxon>
        <taxon>Fungi</taxon>
        <taxon>Dikarya</taxon>
        <taxon>Ascomycota</taxon>
        <taxon>Pezizomycotina</taxon>
        <taxon>Sordariomycetes</taxon>
        <taxon>Hypocreomycetidae</taxon>
        <taxon>Microascales</taxon>
        <taxon>Microascaceae</taxon>
        <taxon>Cephalotrichum</taxon>
    </lineage>
</organism>
<dbReference type="PRINTS" id="PR00081">
    <property type="entry name" value="GDHRDH"/>
</dbReference>
<dbReference type="EMBL" id="ONZQ02000008">
    <property type="protein sequence ID" value="SPO03346.1"/>
    <property type="molecule type" value="Genomic_DNA"/>
</dbReference>
<comment type="caution">
    <text evidence="3">The sequence shown here is derived from an EMBL/GenBank/DDBJ whole genome shotgun (WGS) entry which is preliminary data.</text>
</comment>
<dbReference type="CDD" id="cd05233">
    <property type="entry name" value="SDR_c"/>
    <property type="match status" value="1"/>
</dbReference>
<accession>A0AAE8SW22</accession>
<dbReference type="PANTHER" id="PTHR42760:SF76">
    <property type="entry name" value="CHAIN OXIDOREDUCTASE_DEHYDROGENASE, PUTATIVE-RELATED"/>
    <property type="match status" value="1"/>
</dbReference>
<dbReference type="SUPFAM" id="SSF51735">
    <property type="entry name" value="NAD(P)-binding Rossmann-fold domains"/>
    <property type="match status" value="1"/>
</dbReference>
<comment type="similarity">
    <text evidence="1">Belongs to the short-chain dehydrogenases/reductases (SDR) family.</text>
</comment>